<keyword evidence="2" id="KW-1185">Reference proteome</keyword>
<dbReference type="KEGG" id="mgm:Mmc1_2160"/>
<protein>
    <submittedName>
        <fullName evidence="1">Uncharacterized protein</fullName>
    </submittedName>
</protein>
<sequence length="131" mass="14401">MAFTAQAVGSYLEEIDMSSELNQLLDGAIATSKQWAEKGWPMTFGRYEVNSVIEARALADTVNTRIEANAYWEDVAEVGEETAEHGEVAKKALAEGNAMKAKQHIFSAFFEERKINDAAPTWGPVFAAVDK</sequence>
<proteinExistence type="predicted"/>
<accession>A0L9L8</accession>
<dbReference type="STRING" id="156889.Mmc1_2160"/>
<dbReference type="HOGENOM" id="CLU_1990530_0_0_5"/>
<evidence type="ECO:0000313" key="2">
    <source>
        <dbReference type="Proteomes" id="UP000002586"/>
    </source>
</evidence>
<dbReference type="AlphaFoldDB" id="A0L9L8"/>
<reference evidence="2" key="1">
    <citation type="journal article" date="2009" name="Appl. Environ. Microbiol.">
        <title>Complete genome sequence of the chemolithoautotrophic marine magnetotactic coccus strain MC-1.</title>
        <authorList>
            <person name="Schubbe S."/>
            <person name="Williams T.J."/>
            <person name="Xie G."/>
            <person name="Kiss H.E."/>
            <person name="Brettin T.S."/>
            <person name="Martinez D."/>
            <person name="Ross C.A."/>
            <person name="Schuler D."/>
            <person name="Cox B.L."/>
            <person name="Nealson K.H."/>
            <person name="Bazylinski D.A."/>
        </authorList>
    </citation>
    <scope>NUCLEOTIDE SEQUENCE [LARGE SCALE GENOMIC DNA]</scope>
    <source>
        <strain evidence="2">ATCC BAA-1437 / JCM 17883 / MC-1</strain>
    </source>
</reference>
<name>A0L9L8_MAGMM</name>
<gene>
    <name evidence="1" type="ordered locus">Mmc1_2160</name>
</gene>
<dbReference type="eggNOG" id="ENOG5033E8B">
    <property type="taxonomic scope" value="Bacteria"/>
</dbReference>
<dbReference type="Proteomes" id="UP000002586">
    <property type="component" value="Chromosome"/>
</dbReference>
<dbReference type="EMBL" id="CP000471">
    <property type="protein sequence ID" value="ABK44661.1"/>
    <property type="molecule type" value="Genomic_DNA"/>
</dbReference>
<evidence type="ECO:0000313" key="1">
    <source>
        <dbReference type="EMBL" id="ABK44661.1"/>
    </source>
</evidence>
<organism evidence="1 2">
    <name type="scientific">Magnetococcus marinus (strain ATCC BAA-1437 / JCM 17883 / MC-1)</name>
    <dbReference type="NCBI Taxonomy" id="156889"/>
    <lineage>
        <taxon>Bacteria</taxon>
        <taxon>Pseudomonadati</taxon>
        <taxon>Pseudomonadota</taxon>
        <taxon>Magnetococcia</taxon>
        <taxon>Magnetococcales</taxon>
        <taxon>Magnetococcaceae</taxon>
        <taxon>Magnetococcus</taxon>
    </lineage>
</organism>
<reference evidence="1 2" key="2">
    <citation type="journal article" date="2012" name="Int. J. Syst. Evol. Microbiol.">
        <title>Magnetococcus marinus gen. nov., sp. nov., a marine, magnetotactic bacterium that represents a novel lineage (Magnetococcaceae fam. nov.; Magnetococcales ord. nov.) at the base of the Alphaproteobacteria.</title>
        <authorList>
            <person name="Bazylinski D.A."/>
            <person name="Williams T.J."/>
            <person name="Lefevre C.T."/>
            <person name="Berg R.J."/>
            <person name="Zhang C.L."/>
            <person name="Bowser S.S."/>
            <person name="Dean A.J."/>
            <person name="Beveridge T.J."/>
        </authorList>
    </citation>
    <scope>NUCLEOTIDE SEQUENCE [LARGE SCALE GENOMIC DNA]</scope>
    <source>
        <strain evidence="2">ATCC BAA-1437 / JCM 17883 / MC-1</strain>
    </source>
</reference>